<keyword evidence="3" id="KW-0472">Membrane</keyword>
<accession>A0A1M4VX31</accession>
<dbReference type="GO" id="GO:0016829">
    <property type="term" value="F:lyase activity"/>
    <property type="evidence" value="ECO:0007669"/>
    <property type="project" value="UniProtKB-KW"/>
</dbReference>
<evidence type="ECO:0000313" key="6">
    <source>
        <dbReference type="Proteomes" id="UP000184406"/>
    </source>
</evidence>
<dbReference type="InterPro" id="IPR008397">
    <property type="entry name" value="Alginate_lyase_dom"/>
</dbReference>
<keyword evidence="3" id="KW-0812">Transmembrane</keyword>
<evidence type="ECO:0000313" key="5">
    <source>
        <dbReference type="EMBL" id="SHE73519.1"/>
    </source>
</evidence>
<dbReference type="OrthoDB" id="222550at2"/>
<dbReference type="Pfam" id="PF05426">
    <property type="entry name" value="Alginate_lyase"/>
    <property type="match status" value="1"/>
</dbReference>
<organism evidence="5 6">
    <name type="scientific">Arenibacter palladensis</name>
    <dbReference type="NCBI Taxonomy" id="237373"/>
    <lineage>
        <taxon>Bacteria</taxon>
        <taxon>Pseudomonadati</taxon>
        <taxon>Bacteroidota</taxon>
        <taxon>Flavobacteriia</taxon>
        <taxon>Flavobacteriales</taxon>
        <taxon>Flavobacteriaceae</taxon>
        <taxon>Arenibacter</taxon>
    </lineage>
</organism>
<dbReference type="AlphaFoldDB" id="A0A1M4VX31"/>
<dbReference type="Gene3D" id="1.50.10.100">
    <property type="entry name" value="Chondroitin AC/alginate lyase"/>
    <property type="match status" value="1"/>
</dbReference>
<dbReference type="EMBL" id="FQUX01000001">
    <property type="protein sequence ID" value="SHE73519.1"/>
    <property type="molecule type" value="Genomic_DNA"/>
</dbReference>
<keyword evidence="2 5" id="KW-0456">Lyase</keyword>
<dbReference type="InterPro" id="IPR008929">
    <property type="entry name" value="Chondroitin_lyas"/>
</dbReference>
<dbReference type="GO" id="GO:0042597">
    <property type="term" value="C:periplasmic space"/>
    <property type="evidence" value="ECO:0007669"/>
    <property type="project" value="InterPro"/>
</dbReference>
<evidence type="ECO:0000256" key="2">
    <source>
        <dbReference type="ARBA" id="ARBA00023239"/>
    </source>
</evidence>
<dbReference type="SUPFAM" id="SSF48230">
    <property type="entry name" value="Chondroitin AC/alginate lyase"/>
    <property type="match status" value="1"/>
</dbReference>
<feature type="transmembrane region" description="Helical" evidence="3">
    <location>
        <begin position="220"/>
        <end position="238"/>
    </location>
</feature>
<evidence type="ECO:0000256" key="1">
    <source>
        <dbReference type="ARBA" id="ARBA00022729"/>
    </source>
</evidence>
<gene>
    <name evidence="5" type="ORF">SAMN03080594_1011128</name>
</gene>
<keyword evidence="1" id="KW-0732">Signal</keyword>
<evidence type="ECO:0000256" key="3">
    <source>
        <dbReference type="SAM" id="Phobius"/>
    </source>
</evidence>
<evidence type="ECO:0000259" key="4">
    <source>
        <dbReference type="Pfam" id="PF05426"/>
    </source>
</evidence>
<name>A0A1M4VX31_9FLAO</name>
<keyword evidence="6" id="KW-1185">Reference proteome</keyword>
<dbReference type="Proteomes" id="UP000184406">
    <property type="component" value="Unassembled WGS sequence"/>
</dbReference>
<feature type="transmembrane region" description="Helical" evidence="3">
    <location>
        <begin position="20"/>
        <end position="37"/>
    </location>
</feature>
<reference evidence="6" key="1">
    <citation type="submission" date="2016-11" db="EMBL/GenBank/DDBJ databases">
        <authorList>
            <person name="Varghese N."/>
            <person name="Submissions S."/>
        </authorList>
    </citation>
    <scope>NUCLEOTIDE SEQUENCE [LARGE SCALE GENOMIC DNA]</scope>
    <source>
        <strain evidence="6">DSM 17539</strain>
    </source>
</reference>
<feature type="domain" description="Alginate lyase" evidence="4">
    <location>
        <begin position="125"/>
        <end position="243"/>
    </location>
</feature>
<sequence>MQQILNFPNTDCETIISMKPITIILTAAILIFINRVCPEHRNGQIARPKGILVSTTDLSKIREMAASGLKPHSTNVDLFLHYIDSLTQASTAWPLLEDEVVISDRSSNDPIQLSSIGGKLAYGSAIAWHLTGNKKYADKAKSLILDLSRTHGYRNAEHHDFHWGAQGILNLARGGTPYIYAADLLEGWTGWTKNDKLKYQIWLRDEMYPKVAWASRTRKNNWGVAASFSAALISYYLMDQKQWKLKEISPSPKKMSPKDAFESHNEYQLGRLKTSLDWKMDAKVALWGILPNGAIPEEIRRGTDPIDGDYLPSSGSGTEYTMTHIEHLTAHAEFLKRLGDNSLYNHVESDGSGSLFQAYMYVINNPIKSHCFTKNRINALYMAYNHYKDEAMLNSLEECGPGNISGQRLALFGRLTHPLNIH</sequence>
<keyword evidence="3" id="KW-1133">Transmembrane helix</keyword>
<proteinExistence type="predicted"/>
<protein>
    <submittedName>
        <fullName evidence="5">Alginate lyase</fullName>
    </submittedName>
</protein>
<dbReference type="RefSeq" id="WP_143153119.1">
    <property type="nucleotide sequence ID" value="NZ_FQUX01000001.1"/>
</dbReference>